<keyword evidence="1" id="KW-0805">Transcription regulation</keyword>
<protein>
    <recommendedName>
        <fullName evidence="4">HTH marR-type domain-containing protein</fullName>
    </recommendedName>
</protein>
<keyword evidence="2" id="KW-0238">DNA-binding</keyword>
<feature type="domain" description="HTH marR-type" evidence="4">
    <location>
        <begin position="16"/>
        <end position="156"/>
    </location>
</feature>
<evidence type="ECO:0000259" key="4">
    <source>
        <dbReference type="PROSITE" id="PS50995"/>
    </source>
</evidence>
<dbReference type="Gene3D" id="1.10.10.10">
    <property type="entry name" value="Winged helix-like DNA-binding domain superfamily/Winged helix DNA-binding domain"/>
    <property type="match status" value="1"/>
</dbReference>
<evidence type="ECO:0000313" key="6">
    <source>
        <dbReference type="Proteomes" id="UP000838748"/>
    </source>
</evidence>
<dbReference type="PROSITE" id="PS50995">
    <property type="entry name" value="HTH_MARR_2"/>
    <property type="match status" value="1"/>
</dbReference>
<gene>
    <name evidence="5" type="ORF">VMF7928_01989</name>
</gene>
<dbReference type="PANTHER" id="PTHR42756:SF1">
    <property type="entry name" value="TRANSCRIPTIONAL REPRESSOR OF EMRAB OPERON"/>
    <property type="match status" value="1"/>
</dbReference>
<dbReference type="InterPro" id="IPR036390">
    <property type="entry name" value="WH_DNA-bd_sf"/>
</dbReference>
<accession>A0ABN8E651</accession>
<evidence type="ECO:0000256" key="3">
    <source>
        <dbReference type="ARBA" id="ARBA00023163"/>
    </source>
</evidence>
<dbReference type="PROSITE" id="PS01117">
    <property type="entry name" value="HTH_MARR_1"/>
    <property type="match status" value="1"/>
</dbReference>
<keyword evidence="3" id="KW-0804">Transcription</keyword>
<evidence type="ECO:0000256" key="1">
    <source>
        <dbReference type="ARBA" id="ARBA00023015"/>
    </source>
</evidence>
<name>A0ABN8E651_9VIBR</name>
<reference evidence="5" key="1">
    <citation type="submission" date="2021-11" db="EMBL/GenBank/DDBJ databases">
        <authorList>
            <person name="Rodrigo-Torres L."/>
            <person name="Arahal R. D."/>
            <person name="Lucena T."/>
        </authorList>
    </citation>
    <scope>NUCLEOTIDE SEQUENCE</scope>
    <source>
        <strain evidence="5">CECT 7928</strain>
    </source>
</reference>
<proteinExistence type="predicted"/>
<dbReference type="InterPro" id="IPR000835">
    <property type="entry name" value="HTH_MarR-typ"/>
</dbReference>
<evidence type="ECO:0000313" key="5">
    <source>
        <dbReference type="EMBL" id="CAH0539221.1"/>
    </source>
</evidence>
<organism evidence="5 6">
    <name type="scientific">Vibrio marisflavi CECT 7928</name>
    <dbReference type="NCBI Taxonomy" id="634439"/>
    <lineage>
        <taxon>Bacteria</taxon>
        <taxon>Pseudomonadati</taxon>
        <taxon>Pseudomonadota</taxon>
        <taxon>Gammaproteobacteria</taxon>
        <taxon>Vibrionales</taxon>
        <taxon>Vibrionaceae</taxon>
        <taxon>Vibrio</taxon>
    </lineage>
</organism>
<dbReference type="EMBL" id="CAKLDM010000002">
    <property type="protein sequence ID" value="CAH0539221.1"/>
    <property type="molecule type" value="Genomic_DNA"/>
</dbReference>
<sequence>MKDHVDKIIAQWEVERPDLDYTSMGIVGRLNKVSTIWMKQLAEVFKQYQISAVEFDILATLRRNSTPLTPTELYKELMLSSGAMSTRLESLVKRGLVNRSSSAEDRRSCQVFLTEDGKSLMDDILGKHVQNMQSMIEPLNMEEQTIIANLLKKILAN</sequence>
<dbReference type="InterPro" id="IPR036388">
    <property type="entry name" value="WH-like_DNA-bd_sf"/>
</dbReference>
<dbReference type="PANTHER" id="PTHR42756">
    <property type="entry name" value="TRANSCRIPTIONAL REGULATOR, MARR"/>
    <property type="match status" value="1"/>
</dbReference>
<dbReference type="Pfam" id="PF12802">
    <property type="entry name" value="MarR_2"/>
    <property type="match status" value="1"/>
</dbReference>
<dbReference type="PRINTS" id="PR00598">
    <property type="entry name" value="HTHMARR"/>
</dbReference>
<dbReference type="InterPro" id="IPR023187">
    <property type="entry name" value="Tscrpt_reg_MarR-type_CS"/>
</dbReference>
<dbReference type="Proteomes" id="UP000838748">
    <property type="component" value="Unassembled WGS sequence"/>
</dbReference>
<comment type="caution">
    <text evidence="5">The sequence shown here is derived from an EMBL/GenBank/DDBJ whole genome shotgun (WGS) entry which is preliminary data.</text>
</comment>
<evidence type="ECO:0000256" key="2">
    <source>
        <dbReference type="ARBA" id="ARBA00023125"/>
    </source>
</evidence>
<dbReference type="SUPFAM" id="SSF46785">
    <property type="entry name" value="Winged helix' DNA-binding domain"/>
    <property type="match status" value="1"/>
</dbReference>
<keyword evidence="6" id="KW-1185">Reference proteome</keyword>
<dbReference type="SMART" id="SM00347">
    <property type="entry name" value="HTH_MARR"/>
    <property type="match status" value="1"/>
</dbReference>
<dbReference type="RefSeq" id="WP_237361307.1">
    <property type="nucleotide sequence ID" value="NZ_CAKLDM010000002.1"/>
</dbReference>